<reference evidence="2 3" key="1">
    <citation type="submission" date="2023-02" db="EMBL/GenBank/DDBJ databases">
        <title>LHISI_Scaffold_Assembly.</title>
        <authorList>
            <person name="Stuart O.P."/>
            <person name="Cleave R."/>
            <person name="Magrath M.J.L."/>
            <person name="Mikheyev A.S."/>
        </authorList>
    </citation>
    <scope>NUCLEOTIDE SEQUENCE [LARGE SCALE GENOMIC DNA]</scope>
    <source>
        <strain evidence="2">Daus_M_001</strain>
        <tissue evidence="2">Leg muscle</tissue>
    </source>
</reference>
<accession>A0ABQ9IFX1</accession>
<keyword evidence="3" id="KW-1185">Reference proteome</keyword>
<gene>
    <name evidence="2" type="ORF">PR048_000880</name>
</gene>
<evidence type="ECO:0000313" key="3">
    <source>
        <dbReference type="Proteomes" id="UP001159363"/>
    </source>
</evidence>
<dbReference type="Proteomes" id="UP001159363">
    <property type="component" value="Chromosome 1"/>
</dbReference>
<comment type="caution">
    <text evidence="2">The sequence shown here is derived from an EMBL/GenBank/DDBJ whole genome shotgun (WGS) entry which is preliminary data.</text>
</comment>
<protein>
    <submittedName>
        <fullName evidence="2">Uncharacterized protein</fullName>
    </submittedName>
</protein>
<proteinExistence type="predicted"/>
<evidence type="ECO:0000256" key="1">
    <source>
        <dbReference type="SAM" id="MobiDB-lite"/>
    </source>
</evidence>
<dbReference type="EMBL" id="JARBHB010000001">
    <property type="protein sequence ID" value="KAJ8895544.1"/>
    <property type="molecule type" value="Genomic_DNA"/>
</dbReference>
<sequence>MTSAQCWHSPSPAPGLGVGAETRLIPEEKRKPFPPPFTHHPFKPSQFFLQAGNKKNYFPRKLYLTGILITVSPERKKVYGVCAVVRPLHSPPTKTNRIRIPERPLSDFRNLEIIPDDAAAGGAFGSHKGEPGSSPGGVVSRIFASGYCGVFRFPSPCIPALLDTHFASPSFALKPLGLEQGQARVRDLPWPLEAALLPGVTCDTSQLRRIGVHRTSPCFQPISRIDCTSPGARMLRRLTSRRRELLAGTFCEIFLKPKRFSSVPLFSVKNLKRVHFTVNSVYLVVLSHPTTQVLPCVAPRGEQDLFMRLTAPDSTTDSSFLLEQKKTKGTSKATCLTASGVDTERSFPSIPDLIAPTFSHVGIVLDDAARWSAGFLGFPHPHNHPPPPRIIILTLHHTHLVSSFIGSQNWTPASKVKKRGSDTGDTSTSSTSSLLRARRAVFPSSRVMGLLAQGLGAEALFAVHHDVTGAASSLGRPFAIKIFLFILKNRQFFSLKSFSPQNFPTFPQICEKKCLLLNVAD</sequence>
<name>A0ABQ9IFX1_9NEOP</name>
<organism evidence="2 3">
    <name type="scientific">Dryococelus australis</name>
    <dbReference type="NCBI Taxonomy" id="614101"/>
    <lineage>
        <taxon>Eukaryota</taxon>
        <taxon>Metazoa</taxon>
        <taxon>Ecdysozoa</taxon>
        <taxon>Arthropoda</taxon>
        <taxon>Hexapoda</taxon>
        <taxon>Insecta</taxon>
        <taxon>Pterygota</taxon>
        <taxon>Neoptera</taxon>
        <taxon>Polyneoptera</taxon>
        <taxon>Phasmatodea</taxon>
        <taxon>Verophasmatodea</taxon>
        <taxon>Anareolatae</taxon>
        <taxon>Phasmatidae</taxon>
        <taxon>Eurycanthinae</taxon>
        <taxon>Dryococelus</taxon>
    </lineage>
</organism>
<evidence type="ECO:0000313" key="2">
    <source>
        <dbReference type="EMBL" id="KAJ8895544.1"/>
    </source>
</evidence>
<feature type="region of interest" description="Disordered" evidence="1">
    <location>
        <begin position="412"/>
        <end position="431"/>
    </location>
</feature>